<gene>
    <name evidence="9" type="ORF">VCB98_08145</name>
</gene>
<keyword evidence="4 5" id="KW-0697">Rotamase</keyword>
<comment type="catalytic activity">
    <reaction evidence="1">
        <text>[protein]-peptidylproline (omega=180) = [protein]-peptidylproline (omega=0)</text>
        <dbReference type="Rhea" id="RHEA:16237"/>
        <dbReference type="Rhea" id="RHEA-COMP:10747"/>
        <dbReference type="Rhea" id="RHEA-COMP:10748"/>
        <dbReference type="ChEBI" id="CHEBI:83833"/>
        <dbReference type="ChEBI" id="CHEBI:83834"/>
        <dbReference type="EC" id="5.2.1.8"/>
    </reaction>
</comment>
<dbReference type="SUPFAM" id="SSF109998">
    <property type="entry name" value="Triger factor/SurA peptide-binding domain-like"/>
    <property type="match status" value="1"/>
</dbReference>
<evidence type="ECO:0000256" key="5">
    <source>
        <dbReference type="PROSITE-ProRule" id="PRU00278"/>
    </source>
</evidence>
<keyword evidence="10" id="KW-1185">Reference proteome</keyword>
<name>A0AAP6JEZ9_9GAMM</name>
<evidence type="ECO:0000256" key="3">
    <source>
        <dbReference type="ARBA" id="ARBA00013194"/>
    </source>
</evidence>
<dbReference type="Pfam" id="PF13616">
    <property type="entry name" value="Rotamase_3"/>
    <property type="match status" value="1"/>
</dbReference>
<evidence type="ECO:0000256" key="4">
    <source>
        <dbReference type="ARBA" id="ARBA00023110"/>
    </source>
</evidence>
<dbReference type="Proteomes" id="UP001302316">
    <property type="component" value="Unassembled WGS sequence"/>
</dbReference>
<sequence>MKKLLSSLIVLGLLGLMACETETPANGDRDRNGEDLGGETLATVDGKPVSDRLLAAFVRQYPGFDMDGLQPQQREQLTDHLINLTILSREAERRGIHQEDEIRAAMALERMQTLADALMRKLEEDEPISEDTLREQYEEQYSDSKEYSARHILVEDEDTARDLIAALDEGADFAELAREHSTGPTGERGGDLGWFPAEQMVEPFANAVRAMEAGSFTAEPVQTQFGWHVILLEDTRETEGPAFEEVREQIADNLRQQRVQRYVSELREQAEVER</sequence>
<dbReference type="PANTHER" id="PTHR47245:SF2">
    <property type="entry name" value="PEPTIDYL-PROLYL CIS-TRANS ISOMERASE HP_0175-RELATED"/>
    <property type="match status" value="1"/>
</dbReference>
<dbReference type="InterPro" id="IPR050245">
    <property type="entry name" value="PrsA_foldase"/>
</dbReference>
<accession>A0AAP6JEZ9</accession>
<dbReference type="InterPro" id="IPR023058">
    <property type="entry name" value="PPIase_PpiC_CS"/>
</dbReference>
<feature type="signal peptide" evidence="7">
    <location>
        <begin position="1"/>
        <end position="18"/>
    </location>
</feature>
<evidence type="ECO:0000259" key="8">
    <source>
        <dbReference type="PROSITE" id="PS50198"/>
    </source>
</evidence>
<organism evidence="9 10">
    <name type="scientific">Natronospira elongata</name>
    <dbReference type="NCBI Taxonomy" id="3110268"/>
    <lineage>
        <taxon>Bacteria</taxon>
        <taxon>Pseudomonadati</taxon>
        <taxon>Pseudomonadota</taxon>
        <taxon>Gammaproteobacteria</taxon>
        <taxon>Natronospirales</taxon>
        <taxon>Natronospiraceae</taxon>
        <taxon>Natronospira</taxon>
    </lineage>
</organism>
<feature type="region of interest" description="Disordered" evidence="6">
    <location>
        <begin position="22"/>
        <end position="43"/>
    </location>
</feature>
<dbReference type="Gene3D" id="1.10.8.1040">
    <property type="match status" value="1"/>
</dbReference>
<proteinExistence type="inferred from homology"/>
<dbReference type="InterPro" id="IPR000297">
    <property type="entry name" value="PPIase_PpiC"/>
</dbReference>
<keyword evidence="7" id="KW-0732">Signal</keyword>
<dbReference type="PANTHER" id="PTHR47245">
    <property type="entry name" value="PEPTIDYLPROLYL ISOMERASE"/>
    <property type="match status" value="1"/>
</dbReference>
<evidence type="ECO:0000313" key="10">
    <source>
        <dbReference type="Proteomes" id="UP001302316"/>
    </source>
</evidence>
<feature type="domain" description="PpiC" evidence="8">
    <location>
        <begin position="144"/>
        <end position="234"/>
    </location>
</feature>
<dbReference type="InterPro" id="IPR027304">
    <property type="entry name" value="Trigger_fact/SurA_dom_sf"/>
</dbReference>
<comment type="caution">
    <text evidence="9">The sequence shown here is derived from an EMBL/GenBank/DDBJ whole genome shotgun (WGS) entry which is preliminary data.</text>
</comment>
<evidence type="ECO:0000256" key="6">
    <source>
        <dbReference type="SAM" id="MobiDB-lite"/>
    </source>
</evidence>
<dbReference type="PROSITE" id="PS51257">
    <property type="entry name" value="PROKAR_LIPOPROTEIN"/>
    <property type="match status" value="1"/>
</dbReference>
<comment type="similarity">
    <text evidence="2">Belongs to the PpiC/parvulin rotamase family.</text>
</comment>
<dbReference type="Gene3D" id="3.10.50.40">
    <property type="match status" value="1"/>
</dbReference>
<feature type="chain" id="PRO_5042973686" description="peptidylprolyl isomerase" evidence="7">
    <location>
        <begin position="19"/>
        <end position="274"/>
    </location>
</feature>
<dbReference type="PROSITE" id="PS50198">
    <property type="entry name" value="PPIC_PPIASE_2"/>
    <property type="match status" value="1"/>
</dbReference>
<dbReference type="EC" id="5.2.1.8" evidence="3"/>
<dbReference type="GO" id="GO:0003755">
    <property type="term" value="F:peptidyl-prolyl cis-trans isomerase activity"/>
    <property type="evidence" value="ECO:0007669"/>
    <property type="project" value="UniProtKB-KW"/>
</dbReference>
<evidence type="ECO:0000313" key="9">
    <source>
        <dbReference type="EMBL" id="MEA5445788.1"/>
    </source>
</evidence>
<dbReference type="InterPro" id="IPR046357">
    <property type="entry name" value="PPIase_dom_sf"/>
</dbReference>
<dbReference type="SUPFAM" id="SSF54534">
    <property type="entry name" value="FKBP-like"/>
    <property type="match status" value="1"/>
</dbReference>
<reference evidence="9 10" key="1">
    <citation type="submission" date="2023-12" db="EMBL/GenBank/DDBJ databases">
        <title>Whole-genome sequencing of halo(alkali)philic microorganisms from hypersaline lakes.</title>
        <authorList>
            <person name="Sorokin D.Y."/>
            <person name="Merkel A.Y."/>
            <person name="Messina E."/>
            <person name="Yakimov M."/>
        </authorList>
    </citation>
    <scope>NUCLEOTIDE SEQUENCE [LARGE SCALE GENOMIC DNA]</scope>
    <source>
        <strain evidence="9 10">AB-CW1</strain>
    </source>
</reference>
<dbReference type="EMBL" id="JAYGII010000015">
    <property type="protein sequence ID" value="MEA5445788.1"/>
    <property type="molecule type" value="Genomic_DNA"/>
</dbReference>
<evidence type="ECO:0000256" key="2">
    <source>
        <dbReference type="ARBA" id="ARBA00007656"/>
    </source>
</evidence>
<dbReference type="PROSITE" id="PS01096">
    <property type="entry name" value="PPIC_PPIASE_1"/>
    <property type="match status" value="1"/>
</dbReference>
<evidence type="ECO:0000256" key="1">
    <source>
        <dbReference type="ARBA" id="ARBA00000971"/>
    </source>
</evidence>
<dbReference type="AlphaFoldDB" id="A0AAP6JEZ9"/>
<evidence type="ECO:0000256" key="7">
    <source>
        <dbReference type="SAM" id="SignalP"/>
    </source>
</evidence>
<dbReference type="RefSeq" id="WP_346051565.1">
    <property type="nucleotide sequence ID" value="NZ_JAYGII010000015.1"/>
</dbReference>
<protein>
    <recommendedName>
        <fullName evidence="3">peptidylprolyl isomerase</fullName>
        <ecNumber evidence="3">5.2.1.8</ecNumber>
    </recommendedName>
</protein>
<keyword evidence="5 9" id="KW-0413">Isomerase</keyword>